<dbReference type="SUPFAM" id="SSF88688">
    <property type="entry name" value="Families 57/38 glycoside transferase middle domain"/>
    <property type="match status" value="1"/>
</dbReference>
<sequence>MKQKKVYVVPHSHWDREWYFTIEDSNLLLVENMDRLMDVMEKDPNYTGYVFDAQSSIIDEYLKIRPEEKERLASLIQDKRIFVGPWYTQADSLLVNKESLIRNLLYGTRIAEKMGHSMNVGYLPDIFGQNTYLPSIFNEFGIDYSILQRGLYTDQLKGDLNFTWKSPDGKSVKANNIYFGYGPGKFLSDDQDYMEERLLPILDKISALNKSTDNLLLPAGGDQVLVREHFPETVKALNEKDDKHEYILSDYETFMNETFDEADRFTNEIEGELIATQKSRIHNTIRSQRYDIKKLNDVAEKKLIHELEPLGSIASTLGLRYPNVWLDEMWKMLFDVHAHDSIGGCNSDDTNQEIVNRLTKVIRMADGCLNLLKKQITEAVSRNLKNDSILVLFQLLPTPFEGSQDAILFTREKAFSVKDLEGNTVEMDILNQDYMSGGKTIVVTAEGEKQVEAPGYYRNEVLLQNLELPAMGYQTYEIFDGVEASTEKPGQVDKTKIENDHLVIFVEDESLKIVMKSNGQIIPDFLTFENVADAGDSYDFSPLKGDEPIYSRVQSVNVSAKKGVQMMNVEHELHVPANLEERESGIRTKELVIQSTFELRTGEDFLRVTHNVNNDVKDHRVRVLLQTSLVQPEHSFGDQGFSFIQRPTVNPYMASWKEQKFAEAPVPIYPLENIAGATDGKLTAAVVTKGIKEYQLIKETGELALTLFRSVGLLGRDDLEWRPGRASGINNKVVYTPDAQMQGEMTFDYAVHFSESYDERALFKTIDCYNDHAVSYQKQTLNTFEERLDRFEIPYPVTALPASFSLMQTSNANVFCSSMKQAHDDRAIMIRLFNPSTQEQKVQLLGEHIQSITQTTLDEKNGIEMNDDVTVPSKGYVTLKLTTKVDVQ</sequence>
<dbReference type="InterPro" id="IPR028995">
    <property type="entry name" value="Glyco_hydro_57/38_cen_sf"/>
</dbReference>
<dbReference type="GO" id="GO:0030246">
    <property type="term" value="F:carbohydrate binding"/>
    <property type="evidence" value="ECO:0007669"/>
    <property type="project" value="InterPro"/>
</dbReference>
<comment type="similarity">
    <text evidence="1">Belongs to the glycosyl hydrolase 38 family.</text>
</comment>
<dbReference type="InterPro" id="IPR011013">
    <property type="entry name" value="Gal_mutarotase_sf_dom"/>
</dbReference>
<accession>A0A845F0U1</accession>
<evidence type="ECO:0000259" key="5">
    <source>
        <dbReference type="SMART" id="SM00872"/>
    </source>
</evidence>
<dbReference type="InterPro" id="IPR027291">
    <property type="entry name" value="Glyco_hydro_38_N_sf"/>
</dbReference>
<dbReference type="Proteomes" id="UP000447833">
    <property type="component" value="Unassembled WGS sequence"/>
</dbReference>
<dbReference type="Pfam" id="PF01074">
    <property type="entry name" value="Glyco_hydro_38N"/>
    <property type="match status" value="1"/>
</dbReference>
<dbReference type="Pfam" id="PF09261">
    <property type="entry name" value="Alpha-mann_mid"/>
    <property type="match status" value="1"/>
</dbReference>
<evidence type="ECO:0000256" key="1">
    <source>
        <dbReference type="ARBA" id="ARBA00009792"/>
    </source>
</evidence>
<dbReference type="AlphaFoldDB" id="A0A845F0U1"/>
<dbReference type="Gene3D" id="3.20.110.10">
    <property type="entry name" value="Glycoside hydrolase 38, N terminal domain"/>
    <property type="match status" value="1"/>
</dbReference>
<keyword evidence="4" id="KW-0326">Glycosidase</keyword>
<gene>
    <name evidence="6" type="ORF">GLW07_13400</name>
</gene>
<dbReference type="Gene3D" id="2.70.98.30">
    <property type="entry name" value="Golgi alpha-mannosidase II, domain 4"/>
    <property type="match status" value="1"/>
</dbReference>
<proteinExistence type="inferred from homology"/>
<protein>
    <submittedName>
        <fullName evidence="6">Alpha-mannosidase</fullName>
    </submittedName>
</protein>
<reference evidence="6 7" key="1">
    <citation type="submission" date="2019-11" db="EMBL/GenBank/DDBJ databases">
        <title>Genome sequences of 17 halophilic strains isolated from different environments.</title>
        <authorList>
            <person name="Furrow R.E."/>
        </authorList>
    </citation>
    <scope>NUCLEOTIDE SEQUENCE [LARGE SCALE GENOMIC DNA]</scope>
    <source>
        <strain evidence="6 7">22506_14_FS</strain>
    </source>
</reference>
<evidence type="ECO:0000256" key="2">
    <source>
        <dbReference type="ARBA" id="ARBA00022723"/>
    </source>
</evidence>
<dbReference type="RefSeq" id="WP_160919806.1">
    <property type="nucleotide sequence ID" value="NZ_WMEY01000004.1"/>
</dbReference>
<dbReference type="InterPro" id="IPR015341">
    <property type="entry name" value="Glyco_hydro_38_cen"/>
</dbReference>
<dbReference type="CDD" id="cd10815">
    <property type="entry name" value="GH38N_AMII_EcMngB_like"/>
    <property type="match status" value="1"/>
</dbReference>
<dbReference type="Pfam" id="PF17677">
    <property type="entry name" value="Glyco_hydro38C2"/>
    <property type="match status" value="1"/>
</dbReference>
<evidence type="ECO:0000256" key="3">
    <source>
        <dbReference type="ARBA" id="ARBA00022801"/>
    </source>
</evidence>
<keyword evidence="2" id="KW-0479">Metal-binding</keyword>
<dbReference type="InterPro" id="IPR011682">
    <property type="entry name" value="Glyco_hydro_38_C"/>
</dbReference>
<feature type="domain" description="Glycoside hydrolase family 38 central" evidence="5">
    <location>
        <begin position="288"/>
        <end position="358"/>
    </location>
</feature>
<dbReference type="PANTHER" id="PTHR46017:SF2">
    <property type="entry name" value="MANNOSYLGLYCERATE HYDROLASE"/>
    <property type="match status" value="1"/>
</dbReference>
<dbReference type="GO" id="GO:0006013">
    <property type="term" value="P:mannose metabolic process"/>
    <property type="evidence" value="ECO:0007669"/>
    <property type="project" value="InterPro"/>
</dbReference>
<dbReference type="SUPFAM" id="SSF88713">
    <property type="entry name" value="Glycoside hydrolase/deacetylase"/>
    <property type="match status" value="1"/>
</dbReference>
<dbReference type="EMBL" id="WMEY01000004">
    <property type="protein sequence ID" value="MYL64347.1"/>
    <property type="molecule type" value="Genomic_DNA"/>
</dbReference>
<keyword evidence="3" id="KW-0378">Hydrolase</keyword>
<name>A0A845F0U1_9BACL</name>
<dbReference type="Gene3D" id="1.20.1270.50">
    <property type="entry name" value="Glycoside hydrolase family 38, central domain"/>
    <property type="match status" value="1"/>
</dbReference>
<dbReference type="SUPFAM" id="SSF74650">
    <property type="entry name" value="Galactose mutarotase-like"/>
    <property type="match status" value="1"/>
</dbReference>
<evidence type="ECO:0000256" key="4">
    <source>
        <dbReference type="ARBA" id="ARBA00023295"/>
    </source>
</evidence>
<dbReference type="SMART" id="SM00872">
    <property type="entry name" value="Alpha-mann_mid"/>
    <property type="match status" value="1"/>
</dbReference>
<dbReference type="InterPro" id="IPR000602">
    <property type="entry name" value="Glyco_hydro_38_N"/>
</dbReference>
<organism evidence="6 7">
    <name type="scientific">Guptibacillus hwajinpoensis</name>
    <dbReference type="NCBI Taxonomy" id="208199"/>
    <lineage>
        <taxon>Bacteria</taxon>
        <taxon>Bacillati</taxon>
        <taxon>Bacillota</taxon>
        <taxon>Bacilli</taxon>
        <taxon>Bacillales</taxon>
        <taxon>Guptibacillaceae</taxon>
        <taxon>Guptibacillus</taxon>
    </lineage>
</organism>
<dbReference type="GO" id="GO:0004559">
    <property type="term" value="F:alpha-mannosidase activity"/>
    <property type="evidence" value="ECO:0007669"/>
    <property type="project" value="InterPro"/>
</dbReference>
<evidence type="ECO:0000313" key="7">
    <source>
        <dbReference type="Proteomes" id="UP000447833"/>
    </source>
</evidence>
<dbReference type="InterPro" id="IPR041147">
    <property type="entry name" value="GH38_C"/>
</dbReference>
<dbReference type="GO" id="GO:0009313">
    <property type="term" value="P:oligosaccharide catabolic process"/>
    <property type="evidence" value="ECO:0007669"/>
    <property type="project" value="TreeGrafter"/>
</dbReference>
<dbReference type="GO" id="GO:0046872">
    <property type="term" value="F:metal ion binding"/>
    <property type="evidence" value="ECO:0007669"/>
    <property type="project" value="UniProtKB-KW"/>
</dbReference>
<dbReference type="PANTHER" id="PTHR46017">
    <property type="entry name" value="ALPHA-MANNOSIDASE 2C1"/>
    <property type="match status" value="1"/>
</dbReference>
<evidence type="ECO:0000313" key="6">
    <source>
        <dbReference type="EMBL" id="MYL64347.1"/>
    </source>
</evidence>
<comment type="caution">
    <text evidence="6">The sequence shown here is derived from an EMBL/GenBank/DDBJ whole genome shotgun (WGS) entry which is preliminary data.</text>
</comment>
<dbReference type="InterPro" id="IPR011330">
    <property type="entry name" value="Glyco_hydro/deAcase_b/a-brl"/>
</dbReference>
<dbReference type="InterPro" id="IPR037094">
    <property type="entry name" value="Glyco_hydro_38_cen_sf"/>
</dbReference>
<dbReference type="Pfam" id="PF07748">
    <property type="entry name" value="Glyco_hydro_38C"/>
    <property type="match status" value="1"/>
</dbReference>